<dbReference type="PROSITE" id="PS50977">
    <property type="entry name" value="HTH_TETR_2"/>
    <property type="match status" value="1"/>
</dbReference>
<dbReference type="Proteomes" id="UP000070188">
    <property type="component" value="Unassembled WGS sequence"/>
</dbReference>
<proteinExistence type="predicted"/>
<dbReference type="GO" id="GO:0003700">
    <property type="term" value="F:DNA-binding transcription factor activity"/>
    <property type="evidence" value="ECO:0007669"/>
    <property type="project" value="TreeGrafter"/>
</dbReference>
<reference evidence="7" key="4">
    <citation type="submission" date="2015-04" db="EMBL/GenBank/DDBJ databases">
        <title>Physiological reanalysis, assessment of diazotrophy, and genome sequences of multiple isolates of Streptomyces thermoautotrophicus.</title>
        <authorList>
            <person name="MacKellar D.C."/>
            <person name="Lieber L."/>
            <person name="Norman J."/>
            <person name="Bolger A."/>
            <person name="Tobin C."/>
            <person name="Murray J.W."/>
            <person name="Chang R."/>
            <person name="Ford T."/>
            <person name="Nguyen P.Q."/>
            <person name="Woodward J."/>
            <person name="Permingeat H."/>
            <person name="Joshi N.S."/>
            <person name="Silver P.A."/>
            <person name="Usadel B."/>
            <person name="Rutherford A.W."/>
            <person name="Friesen M."/>
            <person name="Prell J."/>
        </authorList>
    </citation>
    <scope>NUCLEOTIDE SEQUENCE [LARGE SCALE GENOMIC DNA]</scope>
    <source>
        <strain evidence="7">H1</strain>
    </source>
</reference>
<dbReference type="PRINTS" id="PR00455">
    <property type="entry name" value="HTHTETR"/>
</dbReference>
<accession>A0A132N4C0</accession>
<dbReference type="PANTHER" id="PTHR30055">
    <property type="entry name" value="HTH-TYPE TRANSCRIPTIONAL REGULATOR RUTR"/>
    <property type="match status" value="1"/>
</dbReference>
<evidence type="ECO:0000313" key="7">
    <source>
        <dbReference type="Proteomes" id="UP000070188"/>
    </source>
</evidence>
<evidence type="ECO:0000313" key="5">
    <source>
        <dbReference type="EMBL" id="KWX04943.1"/>
    </source>
</evidence>
<reference evidence="8" key="1">
    <citation type="submission" date="2015-02" db="EMBL/GenBank/DDBJ databases">
        <title>Physiological reanalysis, assessment of diazotrophy, and genome sequences of multiple isolates of Streptomyces thermoautotrophicus.</title>
        <authorList>
            <person name="MacKellar D.C."/>
            <person name="Lieber L."/>
            <person name="Norman J."/>
            <person name="Bolger A."/>
            <person name="Tobin C."/>
            <person name="Murray J.W."/>
            <person name="Friesen M."/>
            <person name="Prell J."/>
        </authorList>
    </citation>
    <scope>NUCLEOTIDE SEQUENCE [LARGE SCALE GENOMIC DNA]</scope>
    <source>
        <strain evidence="8">UBT1</strain>
    </source>
</reference>
<evidence type="ECO:0000259" key="3">
    <source>
        <dbReference type="PROSITE" id="PS50977"/>
    </source>
</evidence>
<dbReference type="InterPro" id="IPR050109">
    <property type="entry name" value="HTH-type_TetR-like_transc_reg"/>
</dbReference>
<dbReference type="RefSeq" id="WP_066884528.1">
    <property type="nucleotide sequence ID" value="NZ_CP171739.1"/>
</dbReference>
<dbReference type="STRING" id="1469144.LI90_931"/>
<dbReference type="Proteomes" id="UP000070598">
    <property type="component" value="Unassembled WGS sequence"/>
</dbReference>
<reference evidence="4" key="3">
    <citation type="submission" date="2015-04" db="EMBL/GenBank/DDBJ databases">
        <title>Physiological reanalysis, assessment of diazotrophy, and genome sequences of multiple isolates of Streptomyces thermoautotrophicus.</title>
        <authorList>
            <person name="MacKellar D.C."/>
            <person name="Lieber L."/>
            <person name="Norman J."/>
            <person name="Bolger A."/>
            <person name="Tobin C."/>
            <person name="Murray J.W."/>
            <person name="Woodward J."/>
            <person name="Friesen M."/>
            <person name="Prell J."/>
        </authorList>
    </citation>
    <scope>NUCLEOTIDE SEQUENCE [LARGE SCALE GENOMIC DNA]</scope>
    <source>
        <strain evidence="4">H1</strain>
    </source>
</reference>
<protein>
    <submittedName>
        <fullName evidence="4 5">Transcriptional regulator</fullName>
    </submittedName>
</protein>
<comment type="caution">
    <text evidence="5">The sequence shown here is derived from an EMBL/GenBank/DDBJ whole genome shotgun (WGS) entry which is preliminary data.</text>
</comment>
<dbReference type="EMBL" id="JYIK01000915">
    <property type="protein sequence ID" value="KWX08954.1"/>
    <property type="molecule type" value="Genomic_DNA"/>
</dbReference>
<feature type="domain" description="HTH tetR-type" evidence="3">
    <location>
        <begin position="11"/>
        <end position="71"/>
    </location>
</feature>
<reference evidence="5 9" key="2">
    <citation type="submission" date="2015-02" db="EMBL/GenBank/DDBJ databases">
        <title>Physiological reanalysis, assessment of diazotrophy, and genome sequences of multiple isolates of Streptomyces thermoautotrophicus.</title>
        <authorList>
            <person name="MacKellar D.C."/>
            <person name="Lieber L."/>
            <person name="Norman J."/>
            <person name="Bolger A."/>
            <person name="Tobin C."/>
            <person name="Murray J.W."/>
            <person name="Prell J."/>
        </authorList>
    </citation>
    <scope>NUCLEOTIDE SEQUENCE [LARGE SCALE GENOMIC DNA]</scope>
    <source>
        <strain evidence="5 9">UBT1</strain>
    </source>
</reference>
<feature type="DNA-binding region" description="H-T-H motif" evidence="2">
    <location>
        <begin position="34"/>
        <end position="53"/>
    </location>
</feature>
<dbReference type="InterPro" id="IPR001647">
    <property type="entry name" value="HTH_TetR"/>
</dbReference>
<name>A0A132N4C0_9ACTN</name>
<dbReference type="PATRIC" id="fig|1469144.10.peg.1049"/>
<dbReference type="Proteomes" id="UP000070659">
    <property type="component" value="Unassembled WGS sequence"/>
</dbReference>
<dbReference type="EMBL" id="JYIJ01000013">
    <property type="protein sequence ID" value="KWX04943.1"/>
    <property type="molecule type" value="Genomic_DNA"/>
</dbReference>
<dbReference type="InterPro" id="IPR036271">
    <property type="entry name" value="Tet_transcr_reg_TetR-rel_C_sf"/>
</dbReference>
<evidence type="ECO:0000313" key="4">
    <source>
        <dbReference type="EMBL" id="KWW99297.1"/>
    </source>
</evidence>
<dbReference type="OrthoDB" id="9812484at2"/>
<dbReference type="GO" id="GO:0000976">
    <property type="term" value="F:transcription cis-regulatory region binding"/>
    <property type="evidence" value="ECO:0007669"/>
    <property type="project" value="TreeGrafter"/>
</dbReference>
<evidence type="ECO:0000313" key="8">
    <source>
        <dbReference type="Proteomes" id="UP000070598"/>
    </source>
</evidence>
<gene>
    <name evidence="4" type="ORF">LI90_931</name>
    <name evidence="5" type="ORF">TH66_03885</name>
    <name evidence="6" type="ORF">TR74_12540</name>
</gene>
<dbReference type="InterPro" id="IPR009057">
    <property type="entry name" value="Homeodomain-like_sf"/>
</dbReference>
<dbReference type="Pfam" id="PF00440">
    <property type="entry name" value="TetR_N"/>
    <property type="match status" value="1"/>
</dbReference>
<dbReference type="SUPFAM" id="SSF48498">
    <property type="entry name" value="Tetracyclin repressor-like, C-terminal domain"/>
    <property type="match status" value="1"/>
</dbReference>
<dbReference type="PANTHER" id="PTHR30055:SF226">
    <property type="entry name" value="HTH-TYPE TRANSCRIPTIONAL REGULATOR PKSA"/>
    <property type="match status" value="1"/>
</dbReference>
<dbReference type="AlphaFoldDB" id="A0A132N4C0"/>
<keyword evidence="1 2" id="KW-0238">DNA-binding</keyword>
<dbReference type="Gene3D" id="1.10.357.10">
    <property type="entry name" value="Tetracycline Repressor, domain 2"/>
    <property type="match status" value="1"/>
</dbReference>
<sequence length="216" mass="24216">MPTPTWERLDPERRDRVLRAAMAEFGRYGFSGGSLNTIAREAGVAKGSLFQYFADKLDFFATVCDEVSRRIRDEIEPRLAELAPGRGIFDFFEDALDLWIDYFAAHPTERAVTAATMLELDTAARSAVRGVVHRHYLEVLRPLVAAAKARGDLREDTDLDALLAWLLLLLPHLALAPYIEGLDPVLGLYGSSPEELKSQVRRLVATLRVAYGRERT</sequence>
<evidence type="ECO:0000256" key="2">
    <source>
        <dbReference type="PROSITE-ProRule" id="PRU00335"/>
    </source>
</evidence>
<evidence type="ECO:0000256" key="1">
    <source>
        <dbReference type="ARBA" id="ARBA00023125"/>
    </source>
</evidence>
<evidence type="ECO:0000313" key="6">
    <source>
        <dbReference type="EMBL" id="KWX08954.1"/>
    </source>
</evidence>
<dbReference type="EMBL" id="LAXD01000001">
    <property type="protein sequence ID" value="KWW99297.1"/>
    <property type="molecule type" value="Genomic_DNA"/>
</dbReference>
<dbReference type="SUPFAM" id="SSF46689">
    <property type="entry name" value="Homeodomain-like"/>
    <property type="match status" value="1"/>
</dbReference>
<evidence type="ECO:0000313" key="9">
    <source>
        <dbReference type="Proteomes" id="UP000070659"/>
    </source>
</evidence>
<organism evidence="5 9">
    <name type="scientific">Carbonactinospora thermoautotrophica</name>
    <dbReference type="NCBI Taxonomy" id="1469144"/>
    <lineage>
        <taxon>Bacteria</taxon>
        <taxon>Bacillati</taxon>
        <taxon>Actinomycetota</taxon>
        <taxon>Actinomycetes</taxon>
        <taxon>Kitasatosporales</taxon>
        <taxon>Carbonactinosporaceae</taxon>
        <taxon>Carbonactinospora</taxon>
    </lineage>
</organism>
<keyword evidence="7" id="KW-1185">Reference proteome</keyword>